<evidence type="ECO:0000256" key="1">
    <source>
        <dbReference type="SAM" id="SignalP"/>
    </source>
</evidence>
<feature type="signal peptide" evidence="1">
    <location>
        <begin position="1"/>
        <end position="19"/>
    </location>
</feature>
<dbReference type="OrthoDB" id="9833267at2"/>
<name>A0A511N8A9_DEIC1</name>
<dbReference type="RefSeq" id="WP_146888955.1">
    <property type="nucleotide sequence ID" value="NZ_BJXB01000027.1"/>
</dbReference>
<reference evidence="2 3" key="1">
    <citation type="submission" date="2019-07" db="EMBL/GenBank/DDBJ databases">
        <title>Whole genome shotgun sequence of Deinococcus cellulosilyticus NBRC 106333.</title>
        <authorList>
            <person name="Hosoyama A."/>
            <person name="Uohara A."/>
            <person name="Ohji S."/>
            <person name="Ichikawa N."/>
        </authorList>
    </citation>
    <scope>NUCLEOTIDE SEQUENCE [LARGE SCALE GENOMIC DNA]</scope>
    <source>
        <strain evidence="2 3">NBRC 106333</strain>
    </source>
</reference>
<dbReference type="EMBL" id="BJXB01000027">
    <property type="protein sequence ID" value="GEM49073.1"/>
    <property type="molecule type" value="Genomic_DNA"/>
</dbReference>
<dbReference type="Proteomes" id="UP000321306">
    <property type="component" value="Unassembled WGS sequence"/>
</dbReference>
<keyword evidence="1" id="KW-0732">Signal</keyword>
<proteinExistence type="predicted"/>
<gene>
    <name evidence="2" type="ORF">DC3_47080</name>
</gene>
<sequence>MARTASLILLVLLAGAAGAQGNTDLKQYALTSLVMAEDQAAAGKSLSFPLACKALPGNSRVPASVKTCELGLDPSGKGFRVTGVSKTGQKYTATSQGIRQKNSGVNVSLIRMTYQFLQDTYLQAYVRQTQLNLEFWLSSGKTLEGALGACNRIPNNQKQPPEVAKCQIVKNKTTYTIQATGVRGNQASVTGPQGKIQFKK</sequence>
<organism evidence="2 3">
    <name type="scientific">Deinococcus cellulosilyticus (strain DSM 18568 / NBRC 106333 / KACC 11606 / 5516J-15)</name>
    <dbReference type="NCBI Taxonomy" id="1223518"/>
    <lineage>
        <taxon>Bacteria</taxon>
        <taxon>Thermotogati</taxon>
        <taxon>Deinococcota</taxon>
        <taxon>Deinococci</taxon>
        <taxon>Deinococcales</taxon>
        <taxon>Deinococcaceae</taxon>
        <taxon>Deinococcus</taxon>
    </lineage>
</organism>
<evidence type="ECO:0000313" key="2">
    <source>
        <dbReference type="EMBL" id="GEM49073.1"/>
    </source>
</evidence>
<accession>A0A511N8A9</accession>
<dbReference type="AlphaFoldDB" id="A0A511N8A9"/>
<keyword evidence="3" id="KW-1185">Reference proteome</keyword>
<comment type="caution">
    <text evidence="2">The sequence shown here is derived from an EMBL/GenBank/DDBJ whole genome shotgun (WGS) entry which is preliminary data.</text>
</comment>
<feature type="chain" id="PRO_5021973513" evidence="1">
    <location>
        <begin position="20"/>
        <end position="200"/>
    </location>
</feature>
<protein>
    <submittedName>
        <fullName evidence="2">Uncharacterized protein</fullName>
    </submittedName>
</protein>
<evidence type="ECO:0000313" key="3">
    <source>
        <dbReference type="Proteomes" id="UP000321306"/>
    </source>
</evidence>